<keyword evidence="1" id="KW-0175">Coiled coil</keyword>
<dbReference type="PANTHER" id="PTHR16525:SF0">
    <property type="entry name" value="PROTEIN C12ORF4"/>
    <property type="match status" value="1"/>
</dbReference>
<feature type="coiled-coil region" evidence="1">
    <location>
        <begin position="66"/>
        <end position="100"/>
    </location>
</feature>
<organism evidence="2 3">
    <name type="scientific">Brassicogethes aeneus</name>
    <name type="common">Rape pollen beetle</name>
    <name type="synonym">Meligethes aeneus</name>
    <dbReference type="NCBI Taxonomy" id="1431903"/>
    <lineage>
        <taxon>Eukaryota</taxon>
        <taxon>Metazoa</taxon>
        <taxon>Ecdysozoa</taxon>
        <taxon>Arthropoda</taxon>
        <taxon>Hexapoda</taxon>
        <taxon>Insecta</taxon>
        <taxon>Pterygota</taxon>
        <taxon>Neoptera</taxon>
        <taxon>Endopterygota</taxon>
        <taxon>Coleoptera</taxon>
        <taxon>Polyphaga</taxon>
        <taxon>Cucujiformia</taxon>
        <taxon>Nitidulidae</taxon>
        <taxon>Meligethinae</taxon>
        <taxon>Brassicogethes</taxon>
    </lineage>
</organism>
<evidence type="ECO:0000313" key="2">
    <source>
        <dbReference type="EMBL" id="CAH0562518.1"/>
    </source>
</evidence>
<dbReference type="PANTHER" id="PTHR16525">
    <property type="entry name" value="PROTEIN C12ORF4"/>
    <property type="match status" value="1"/>
</dbReference>
<proteinExistence type="predicted"/>
<dbReference type="OrthoDB" id="415359at2759"/>
<name>A0A9P0BI56_BRAAE</name>
<dbReference type="EMBL" id="OV121139">
    <property type="protein sequence ID" value="CAH0562518.1"/>
    <property type="molecule type" value="Genomic_DNA"/>
</dbReference>
<evidence type="ECO:0000256" key="1">
    <source>
        <dbReference type="SAM" id="Coils"/>
    </source>
</evidence>
<dbReference type="GO" id="GO:0005737">
    <property type="term" value="C:cytoplasm"/>
    <property type="evidence" value="ECO:0007669"/>
    <property type="project" value="TreeGrafter"/>
</dbReference>
<dbReference type="Proteomes" id="UP001154078">
    <property type="component" value="Chromosome 8"/>
</dbReference>
<reference evidence="2" key="1">
    <citation type="submission" date="2021-12" db="EMBL/GenBank/DDBJ databases">
        <authorList>
            <person name="King R."/>
        </authorList>
    </citation>
    <scope>NUCLEOTIDE SEQUENCE</scope>
</reference>
<accession>A0A9P0BI56</accession>
<dbReference type="AlphaFoldDB" id="A0A9P0BI56"/>
<sequence length="518" mass="59315">MAEKKSFIYINDKFSIEKTIVIPFDESVSELAHILIAKHSLPVYIEHELTQDLEQFINDRTIEFYNEATSKTIEKAIEENTNVEETIKEWEKLMKEEMAEYGERRCASDEELFATAYHKMVHSPALETMLQLEHMYSKTVKQKTLDKNKQISLLSECQTQEMNSAVDRLEQGMTESKINDLVAKHYEDLSFLQCQLTSELDTIKEAQRREYREWLMQMLEQNQANSSLPTPTSPLCPPPSESMRYHETNRPEIATPTLEESFTIHLGSQLKQMHNIRILSGNVMDLCSVNDNDQASEPTPLLLQTALALYSNDLSGLVLMTDNKIGSRLTQEFQEVCQRTTEFHFSHIEDQLDKISSTAQNHMKTIESNGGRNANSELLLAGDFYMTKHSNLAQCHVIFHMVSDDSLRGNDINSRHPVVLGLRSILKTACSNDITSLTIPLLLQYEMTDEMTISWCEKRAELVFKCVKGFMIEMASWGGSDLNNLQFMLPQGISSQVFQSLTEMLPRIFKVSNPKILK</sequence>
<keyword evidence="3" id="KW-1185">Reference proteome</keyword>
<gene>
    <name evidence="2" type="ORF">MELIAE_LOCUS11615</name>
</gene>
<evidence type="ECO:0000313" key="3">
    <source>
        <dbReference type="Proteomes" id="UP001154078"/>
    </source>
</evidence>
<dbReference type="InterPro" id="IPR019311">
    <property type="entry name" value="Fy-3"/>
</dbReference>
<protein>
    <submittedName>
        <fullName evidence="2">Uncharacterized protein</fullName>
    </submittedName>
</protein>
<dbReference type="Pfam" id="PF10154">
    <property type="entry name" value="Fy-3"/>
    <property type="match status" value="1"/>
</dbReference>